<evidence type="ECO:0000313" key="2">
    <source>
        <dbReference type="Proteomes" id="UP001295444"/>
    </source>
</evidence>
<keyword evidence="2" id="KW-1185">Reference proteome</keyword>
<feature type="non-terminal residue" evidence="1">
    <location>
        <position position="1"/>
    </location>
</feature>
<proteinExistence type="predicted"/>
<reference evidence="1" key="1">
    <citation type="submission" date="2022-03" db="EMBL/GenBank/DDBJ databases">
        <authorList>
            <person name="Alioto T."/>
            <person name="Alioto T."/>
            <person name="Gomez Garrido J."/>
        </authorList>
    </citation>
    <scope>NUCLEOTIDE SEQUENCE</scope>
</reference>
<name>A0AAD1RRX8_PELCU</name>
<gene>
    <name evidence="1" type="ORF">PECUL_23A056810</name>
</gene>
<sequence length="325" mass="37482">TPPPQWVHLERELVAPHTLADVIWIPKKYRPQWPLAPHSTTLLLRLWDKNATLFSGHKGFSLATPIKSFTYCIPTFHAIPWQARGVTHLTHLYNQGKMLSFEELQTRYSLPPTSHYSYIQLRSFLTKHYCRDAGPNLPPETPTVWELMLIKGLLPIACKPISMSYKILSRHLPFAASKTAQMWEADLNCSLLSKDWERIFRLPRLLIKSAAHLEQSHKTLYRWYMVPCRLHKLFPTPSNTCWRCNGAEGTVLHVWWTCPRIQTFWAGVHKIAQAASGCSIPFAPRQMLITDLPKGLPRAKQKLLLHIILTAQRLIAQHWKQTATP</sequence>
<evidence type="ECO:0000313" key="1">
    <source>
        <dbReference type="EMBL" id="CAH2276976.1"/>
    </source>
</evidence>
<dbReference type="Proteomes" id="UP001295444">
    <property type="component" value="Chromosome 03"/>
</dbReference>
<dbReference type="AlphaFoldDB" id="A0AAD1RRX8"/>
<feature type="non-terminal residue" evidence="1">
    <location>
        <position position="325"/>
    </location>
</feature>
<protein>
    <recommendedName>
        <fullName evidence="3">Reverse transcriptase</fullName>
    </recommendedName>
</protein>
<evidence type="ECO:0008006" key="3">
    <source>
        <dbReference type="Google" id="ProtNLM"/>
    </source>
</evidence>
<dbReference type="EMBL" id="OW240914">
    <property type="protein sequence ID" value="CAH2276976.1"/>
    <property type="molecule type" value="Genomic_DNA"/>
</dbReference>
<organism evidence="1 2">
    <name type="scientific">Pelobates cultripes</name>
    <name type="common">Western spadefoot toad</name>
    <dbReference type="NCBI Taxonomy" id="61616"/>
    <lineage>
        <taxon>Eukaryota</taxon>
        <taxon>Metazoa</taxon>
        <taxon>Chordata</taxon>
        <taxon>Craniata</taxon>
        <taxon>Vertebrata</taxon>
        <taxon>Euteleostomi</taxon>
        <taxon>Amphibia</taxon>
        <taxon>Batrachia</taxon>
        <taxon>Anura</taxon>
        <taxon>Pelobatoidea</taxon>
        <taxon>Pelobatidae</taxon>
        <taxon>Pelobates</taxon>
    </lineage>
</organism>
<accession>A0AAD1RRX8</accession>